<comment type="caution">
    <text evidence="1">The sequence shown here is derived from an EMBL/GenBank/DDBJ whole genome shotgun (WGS) entry which is preliminary data.</text>
</comment>
<name>A0A1G2G016_9BACT</name>
<dbReference type="AlphaFoldDB" id="A0A1G2G016"/>
<evidence type="ECO:0000313" key="2">
    <source>
        <dbReference type="Proteomes" id="UP000177480"/>
    </source>
</evidence>
<reference evidence="1 2" key="1">
    <citation type="journal article" date="2016" name="Nat. Commun.">
        <title>Thousands of microbial genomes shed light on interconnected biogeochemical processes in an aquifer system.</title>
        <authorList>
            <person name="Anantharaman K."/>
            <person name="Brown C.T."/>
            <person name="Hug L.A."/>
            <person name="Sharon I."/>
            <person name="Castelle C.J."/>
            <person name="Probst A.J."/>
            <person name="Thomas B.C."/>
            <person name="Singh A."/>
            <person name="Wilkins M.J."/>
            <person name="Karaoz U."/>
            <person name="Brodie E.L."/>
            <person name="Williams K.H."/>
            <person name="Hubbard S.S."/>
            <person name="Banfield J.F."/>
        </authorList>
    </citation>
    <scope>NUCLEOTIDE SEQUENCE [LARGE SCALE GENOMIC DNA]</scope>
</reference>
<dbReference type="EMBL" id="MHNK01000019">
    <property type="protein sequence ID" value="OGZ43161.1"/>
    <property type="molecule type" value="Genomic_DNA"/>
</dbReference>
<gene>
    <name evidence="1" type="ORF">A2719_00475</name>
</gene>
<organism evidence="1 2">
    <name type="scientific">Candidatus Ryanbacteria bacterium RIFCSPHIGHO2_01_FULL_45_22</name>
    <dbReference type="NCBI Taxonomy" id="1802114"/>
    <lineage>
        <taxon>Bacteria</taxon>
        <taxon>Candidatus Ryaniibacteriota</taxon>
    </lineage>
</organism>
<evidence type="ECO:0000313" key="1">
    <source>
        <dbReference type="EMBL" id="OGZ43161.1"/>
    </source>
</evidence>
<dbReference type="Proteomes" id="UP000177480">
    <property type="component" value="Unassembled WGS sequence"/>
</dbReference>
<sequence length="86" mass="9490">MALLFIIVYGKNYLSLERGIVVELTTVSDLSVGDIIEGPDGPELVTDIKSSLISFQGNHCMTVISGREKIVRHIRAVVLKKLRLIP</sequence>
<proteinExistence type="predicted"/>
<accession>A0A1G2G016</accession>
<protein>
    <submittedName>
        <fullName evidence="1">Uncharacterized protein</fullName>
    </submittedName>
</protein>